<dbReference type="Gene3D" id="3.90.25.10">
    <property type="entry name" value="UDP-galactose 4-epimerase, domain 1"/>
    <property type="match status" value="1"/>
</dbReference>
<dbReference type="Pfam" id="PF13460">
    <property type="entry name" value="NAD_binding_10"/>
    <property type="match status" value="1"/>
</dbReference>
<dbReference type="InterPro" id="IPR036291">
    <property type="entry name" value="NAD(P)-bd_dom_sf"/>
</dbReference>
<sequence>MSIVITGANGKLGSLIMKQLLKKVSADQIIACVRQPDKAEEYLKQGIEVRFCDYDKPESLDQSFAGASKLLFISSSNTDDTIRLRQHAHVIEAAKKAKVEHLLFTSFAFPGKGLISPTHLYLATEHAILTTGIPYTFLRNALYTDFVGVLGLDAAIAGGELSVYPGDWKFNTVTRHDLALGIAAVLTESGHENKTYELTAPHSWTFNDLAVALSDLSCKPVSLRQNPQIQNWIYGFLGKINTSSTSSDLEKLIGGPVTSLKESIKQFIAT</sequence>
<evidence type="ECO:0000313" key="3">
    <source>
        <dbReference type="Proteomes" id="UP000078454"/>
    </source>
</evidence>
<name>A0A198A470_9BACL</name>
<dbReference type="RefSeq" id="WP_068667772.1">
    <property type="nucleotide sequence ID" value="NZ_LYPB01000079.1"/>
</dbReference>
<dbReference type="Proteomes" id="UP000078454">
    <property type="component" value="Unassembled WGS sequence"/>
</dbReference>
<evidence type="ECO:0000313" key="2">
    <source>
        <dbReference type="EMBL" id="OAS15836.1"/>
    </source>
</evidence>
<dbReference type="PANTHER" id="PTHR47129">
    <property type="entry name" value="QUINONE OXIDOREDUCTASE 2"/>
    <property type="match status" value="1"/>
</dbReference>
<organism evidence="2 3">
    <name type="scientific">Paenibacillus oryzisoli</name>
    <dbReference type="NCBI Taxonomy" id="1850517"/>
    <lineage>
        <taxon>Bacteria</taxon>
        <taxon>Bacillati</taxon>
        <taxon>Bacillota</taxon>
        <taxon>Bacilli</taxon>
        <taxon>Bacillales</taxon>
        <taxon>Paenibacillaceae</taxon>
        <taxon>Paenibacillus</taxon>
    </lineage>
</organism>
<dbReference type="InterPro" id="IPR016040">
    <property type="entry name" value="NAD(P)-bd_dom"/>
</dbReference>
<comment type="caution">
    <text evidence="2">The sequence shown here is derived from an EMBL/GenBank/DDBJ whole genome shotgun (WGS) entry which is preliminary data.</text>
</comment>
<accession>A0A198A470</accession>
<proteinExistence type="predicted"/>
<dbReference type="STRING" id="1850517.A8708_23285"/>
<dbReference type="EMBL" id="LYPB01000079">
    <property type="protein sequence ID" value="OAS15836.1"/>
    <property type="molecule type" value="Genomic_DNA"/>
</dbReference>
<evidence type="ECO:0000259" key="1">
    <source>
        <dbReference type="Pfam" id="PF13460"/>
    </source>
</evidence>
<dbReference type="SUPFAM" id="SSF51735">
    <property type="entry name" value="NAD(P)-binding Rossmann-fold domains"/>
    <property type="match status" value="1"/>
</dbReference>
<dbReference type="InterPro" id="IPR052718">
    <property type="entry name" value="NmrA-type_oxidoreductase"/>
</dbReference>
<keyword evidence="3" id="KW-1185">Reference proteome</keyword>
<protein>
    <submittedName>
        <fullName evidence="2">NAD(P)-dependent oxidoreductase</fullName>
    </submittedName>
</protein>
<dbReference type="PANTHER" id="PTHR47129:SF1">
    <property type="entry name" value="NMRA-LIKE DOMAIN-CONTAINING PROTEIN"/>
    <property type="match status" value="1"/>
</dbReference>
<dbReference type="OrthoDB" id="152510at2"/>
<reference evidence="2 3" key="1">
    <citation type="submission" date="2016-05" db="EMBL/GenBank/DDBJ databases">
        <title>Paenibacillus sp. 1ZS3-15 nov., isolated from the rhizosphere soil.</title>
        <authorList>
            <person name="Zhang X.X."/>
            <person name="Zhang J."/>
        </authorList>
    </citation>
    <scope>NUCLEOTIDE SEQUENCE [LARGE SCALE GENOMIC DNA]</scope>
    <source>
        <strain evidence="2 3">1ZS3-15</strain>
    </source>
</reference>
<dbReference type="AlphaFoldDB" id="A0A198A470"/>
<feature type="domain" description="NAD(P)-binding" evidence="1">
    <location>
        <begin position="7"/>
        <end position="188"/>
    </location>
</feature>
<dbReference type="Gene3D" id="3.40.50.720">
    <property type="entry name" value="NAD(P)-binding Rossmann-like Domain"/>
    <property type="match status" value="1"/>
</dbReference>
<gene>
    <name evidence="2" type="ORF">A8708_23285</name>
</gene>